<name>A0A829YDR2_9GAMM</name>
<dbReference type="InterPro" id="IPR030374">
    <property type="entry name" value="PABS"/>
</dbReference>
<evidence type="ECO:0000313" key="10">
    <source>
        <dbReference type="Proteomes" id="UP000445000"/>
    </source>
</evidence>
<feature type="active site" description="Proton acceptor" evidence="5 6">
    <location>
        <position position="168"/>
    </location>
</feature>
<keyword evidence="4 5" id="KW-0620">Polyamine biosynthesis</keyword>
<proteinExistence type="inferred from homology"/>
<reference evidence="10" key="1">
    <citation type="submission" date="2020-01" db="EMBL/GenBank/DDBJ databases">
        <title>'Steroidobacter agaridevorans' sp. nov., agar-degrading bacteria isolated from rhizosphere soils.</title>
        <authorList>
            <person name="Ikenaga M."/>
            <person name="Kataoka M."/>
            <person name="Murouchi A."/>
            <person name="Katsuragi S."/>
            <person name="Sakai M."/>
        </authorList>
    </citation>
    <scope>NUCLEOTIDE SEQUENCE [LARGE SCALE GENOMIC DNA]</scope>
    <source>
        <strain evidence="10">YU21-B</strain>
    </source>
</reference>
<comment type="similarity">
    <text evidence="1 5">Belongs to the spermidine/spermine synthase family.</text>
</comment>
<dbReference type="GO" id="GO:0010487">
    <property type="term" value="F:thermospermine synthase activity"/>
    <property type="evidence" value="ECO:0007669"/>
    <property type="project" value="UniProtKB-ARBA"/>
</dbReference>
<dbReference type="EMBL" id="BLJN01000002">
    <property type="protein sequence ID" value="GFE80766.1"/>
    <property type="molecule type" value="Genomic_DNA"/>
</dbReference>
<evidence type="ECO:0000256" key="7">
    <source>
        <dbReference type="SAM" id="SignalP"/>
    </source>
</evidence>
<dbReference type="InterPro" id="IPR001045">
    <property type="entry name" value="Spermi_synthase"/>
</dbReference>
<dbReference type="CDD" id="cd02440">
    <property type="entry name" value="AdoMet_MTases"/>
    <property type="match status" value="1"/>
</dbReference>
<keyword evidence="7" id="KW-0732">Signal</keyword>
<evidence type="ECO:0000256" key="6">
    <source>
        <dbReference type="PROSITE-ProRule" id="PRU00354"/>
    </source>
</evidence>
<evidence type="ECO:0000313" key="9">
    <source>
        <dbReference type="EMBL" id="GFE80766.1"/>
    </source>
</evidence>
<evidence type="ECO:0000256" key="4">
    <source>
        <dbReference type="ARBA" id="ARBA00023115"/>
    </source>
</evidence>
<protein>
    <recommendedName>
        <fullName evidence="5">Polyamine aminopropyltransferase</fullName>
    </recommendedName>
    <alternativeName>
        <fullName evidence="5">Putrescine aminopropyltransferase</fullName>
        <shortName evidence="5">PAPT</shortName>
    </alternativeName>
    <alternativeName>
        <fullName evidence="5">Spermidine synthase</fullName>
        <shortName evidence="5">SPDS</shortName>
        <shortName evidence="5">SPDSY</shortName>
        <ecNumber evidence="5">2.5.1.16</ecNumber>
    </alternativeName>
</protein>
<dbReference type="PANTHER" id="PTHR43317:SF1">
    <property type="entry name" value="THERMOSPERMINE SYNTHASE ACAULIS5"/>
    <property type="match status" value="1"/>
</dbReference>
<feature type="binding site" evidence="5">
    <location>
        <begin position="147"/>
        <end position="148"/>
    </location>
    <ligand>
        <name>S-methyl-5'-thioadenosine</name>
        <dbReference type="ChEBI" id="CHEBI:17509"/>
    </ligand>
</feature>
<keyword evidence="10" id="KW-1185">Reference proteome</keyword>
<dbReference type="UniPathway" id="UPA00248">
    <property type="reaction ID" value="UER00314"/>
</dbReference>
<evidence type="ECO:0000256" key="2">
    <source>
        <dbReference type="ARBA" id="ARBA00022679"/>
    </source>
</evidence>
<dbReference type="PROSITE" id="PS51006">
    <property type="entry name" value="PABS_2"/>
    <property type="match status" value="1"/>
</dbReference>
<gene>
    <name evidence="5 9" type="primary">speE</name>
    <name evidence="9" type="ORF">GCM10011487_27660</name>
</gene>
<evidence type="ECO:0000256" key="1">
    <source>
        <dbReference type="ARBA" id="ARBA00007867"/>
    </source>
</evidence>
<dbReference type="SUPFAM" id="SSF53335">
    <property type="entry name" value="S-adenosyl-L-methionine-dependent methyltransferases"/>
    <property type="match status" value="1"/>
</dbReference>
<comment type="caution">
    <text evidence="5">Lacks conserved residue(s) required for the propagation of feature annotation.</text>
</comment>
<dbReference type="HAMAP" id="MF_00198">
    <property type="entry name" value="Spermidine_synth"/>
    <property type="match status" value="1"/>
</dbReference>
<comment type="function">
    <text evidence="5">Catalyzes the irreversible transfer of a propylamine group from the amino donor S-adenosylmethioninamine (decarboxy-AdoMet) to putrescine (1,4-diaminobutane) to yield spermidine.</text>
</comment>
<feature type="binding site" evidence="5">
    <location>
        <position position="120"/>
    </location>
    <ligand>
        <name>S-methyl-5'-thioadenosine</name>
        <dbReference type="ChEBI" id="CHEBI:17509"/>
    </ligand>
</feature>
<dbReference type="AlphaFoldDB" id="A0A829YDR2"/>
<keyword evidence="3 5" id="KW-0745">Spermidine biosynthesis</keyword>
<comment type="subunit">
    <text evidence="5">Homodimer or homotetramer.</text>
</comment>
<dbReference type="EC" id="2.5.1.16" evidence="5"/>
<comment type="catalytic activity">
    <reaction evidence="5">
        <text>S-adenosyl 3-(methylsulfanyl)propylamine + putrescine = S-methyl-5'-thioadenosine + spermidine + H(+)</text>
        <dbReference type="Rhea" id="RHEA:12721"/>
        <dbReference type="ChEBI" id="CHEBI:15378"/>
        <dbReference type="ChEBI" id="CHEBI:17509"/>
        <dbReference type="ChEBI" id="CHEBI:57443"/>
        <dbReference type="ChEBI" id="CHEBI:57834"/>
        <dbReference type="ChEBI" id="CHEBI:326268"/>
        <dbReference type="EC" id="2.5.1.16"/>
    </reaction>
</comment>
<feature type="signal peptide" evidence="7">
    <location>
        <begin position="1"/>
        <end position="23"/>
    </location>
</feature>
<evidence type="ECO:0000259" key="8">
    <source>
        <dbReference type="PROSITE" id="PS51006"/>
    </source>
</evidence>
<dbReference type="PANTHER" id="PTHR43317">
    <property type="entry name" value="THERMOSPERMINE SYNTHASE ACAULIS5"/>
    <property type="match status" value="1"/>
</dbReference>
<organism evidence="9 10">
    <name type="scientific">Steroidobacter agaridevorans</name>
    <dbReference type="NCBI Taxonomy" id="2695856"/>
    <lineage>
        <taxon>Bacteria</taxon>
        <taxon>Pseudomonadati</taxon>
        <taxon>Pseudomonadota</taxon>
        <taxon>Gammaproteobacteria</taxon>
        <taxon>Steroidobacterales</taxon>
        <taxon>Steroidobacteraceae</taxon>
        <taxon>Steroidobacter</taxon>
    </lineage>
</organism>
<dbReference type="NCBIfam" id="NF037959">
    <property type="entry name" value="MFS_SpdSyn"/>
    <property type="match status" value="1"/>
</dbReference>
<comment type="pathway">
    <text evidence="5">Amine and polyamine biosynthesis; spermidine biosynthesis; spermidine from putrescine: step 1/1.</text>
</comment>
<dbReference type="Proteomes" id="UP000445000">
    <property type="component" value="Unassembled WGS sequence"/>
</dbReference>
<dbReference type="Gene3D" id="3.40.50.150">
    <property type="entry name" value="Vaccinia Virus protein VP39"/>
    <property type="match status" value="1"/>
</dbReference>
<accession>A0A829YDR2</accession>
<sequence length="299" mass="33638">MRSSWQALLLLVAGLLAAQGASADNMKLLHSERSLYREVLVYETGDVRCICFTRFCRIGRQTCQDVKHPDRIVMNYPQMMLSSLFVKPEPKSVLIIGLGGGTIPRALHELAPEARIDVVEIDPAVVKVARRYFDLGDNSALNVIEADGRVQVKRALREQRSYDLIMLDAFDHEYIPEHLLTQEFLQEVKALLAPGGVLAANTFSSSRLYDHESTTYASVFPEFFNLKKENRVIIAANGPLPNADQLRANSQRFEKAFNSFGISANKLLPLFSRKQDWERGARILTDQYSPANLLNLGKN</sequence>
<dbReference type="InterPro" id="IPR029063">
    <property type="entry name" value="SAM-dependent_MTases_sf"/>
</dbReference>
<dbReference type="RefSeq" id="WP_161812406.1">
    <property type="nucleotide sequence ID" value="NZ_BLJN01000002.1"/>
</dbReference>
<keyword evidence="2 5" id="KW-0808">Transferase</keyword>
<dbReference type="GO" id="GO:0004766">
    <property type="term" value="F:spermidine synthase activity"/>
    <property type="evidence" value="ECO:0007669"/>
    <property type="project" value="UniProtKB-UniRule"/>
</dbReference>
<dbReference type="GO" id="GO:0008295">
    <property type="term" value="P:spermidine biosynthetic process"/>
    <property type="evidence" value="ECO:0007669"/>
    <property type="project" value="UniProtKB-UniRule"/>
</dbReference>
<feature type="domain" description="PABS" evidence="8">
    <location>
        <begin position="13"/>
        <end position="248"/>
    </location>
</feature>
<dbReference type="Pfam" id="PF01564">
    <property type="entry name" value="Spermine_synth"/>
    <property type="match status" value="1"/>
</dbReference>
<evidence type="ECO:0000256" key="3">
    <source>
        <dbReference type="ARBA" id="ARBA00023066"/>
    </source>
</evidence>
<feature type="chain" id="PRO_5032395384" description="Polyamine aminopropyltransferase" evidence="7">
    <location>
        <begin position="24"/>
        <end position="299"/>
    </location>
</feature>
<feature type="binding site" evidence="5">
    <location>
        <position position="37"/>
    </location>
    <ligand>
        <name>S-methyl-5'-thioadenosine</name>
        <dbReference type="ChEBI" id="CHEBI:17509"/>
    </ligand>
</feature>
<evidence type="ECO:0000256" key="5">
    <source>
        <dbReference type="HAMAP-Rule" id="MF_00198"/>
    </source>
</evidence>
<comment type="caution">
    <text evidence="9">The sequence shown here is derived from an EMBL/GenBank/DDBJ whole genome shotgun (WGS) entry which is preliminary data.</text>
</comment>